<dbReference type="STRING" id="1122198.SAMN02745729_101361"/>
<comment type="similarity">
    <text evidence="1">Belongs to the ABC transporter superfamily.</text>
</comment>
<name>A0A1H3Y344_9GAMM</name>
<dbReference type="RefSeq" id="WP_091822163.1">
    <property type="nucleotide sequence ID" value="NZ_FNRJ01000001.1"/>
</dbReference>
<accession>A0A1H3Y344</accession>
<dbReference type="InterPro" id="IPR027417">
    <property type="entry name" value="P-loop_NTPase"/>
</dbReference>
<dbReference type="EMBL" id="FNRJ01000001">
    <property type="protein sequence ID" value="SEA06145.1"/>
    <property type="molecule type" value="Genomic_DNA"/>
</dbReference>
<dbReference type="SUPFAM" id="SSF52540">
    <property type="entry name" value="P-loop containing nucleoside triphosphate hydrolases"/>
    <property type="match status" value="1"/>
</dbReference>
<keyword evidence="4 6" id="KW-0067">ATP-binding</keyword>
<dbReference type="AlphaFoldDB" id="A0A1H3Y344"/>
<keyword evidence="2" id="KW-0813">Transport</keyword>
<dbReference type="InterPro" id="IPR003439">
    <property type="entry name" value="ABC_transporter-like_ATP-bd"/>
</dbReference>
<dbReference type="OrthoDB" id="6461291at2"/>
<dbReference type="Pfam" id="PF00005">
    <property type="entry name" value="ABC_tran"/>
    <property type="match status" value="1"/>
</dbReference>
<dbReference type="SMART" id="SM00382">
    <property type="entry name" value="AAA"/>
    <property type="match status" value="1"/>
</dbReference>
<dbReference type="Gene3D" id="3.40.50.300">
    <property type="entry name" value="P-loop containing nucleotide triphosphate hydrolases"/>
    <property type="match status" value="1"/>
</dbReference>
<dbReference type="InterPro" id="IPR003593">
    <property type="entry name" value="AAA+_ATPase"/>
</dbReference>
<feature type="domain" description="ABC transporter" evidence="5">
    <location>
        <begin position="8"/>
        <end position="230"/>
    </location>
</feature>
<reference evidence="7" key="1">
    <citation type="submission" date="2016-10" db="EMBL/GenBank/DDBJ databases">
        <authorList>
            <person name="Varghese N."/>
            <person name="Submissions S."/>
        </authorList>
    </citation>
    <scope>NUCLEOTIDE SEQUENCE [LARGE SCALE GENOMIC DNA]</scope>
    <source>
        <strain evidence="7">DSM 11526</strain>
    </source>
</reference>
<evidence type="ECO:0000259" key="5">
    <source>
        <dbReference type="PROSITE" id="PS50893"/>
    </source>
</evidence>
<dbReference type="PROSITE" id="PS00211">
    <property type="entry name" value="ABC_TRANSPORTER_1"/>
    <property type="match status" value="1"/>
</dbReference>
<dbReference type="PANTHER" id="PTHR42734">
    <property type="entry name" value="METAL TRANSPORT SYSTEM ATP-BINDING PROTEIN TM_0124-RELATED"/>
    <property type="match status" value="1"/>
</dbReference>
<evidence type="ECO:0000256" key="1">
    <source>
        <dbReference type="ARBA" id="ARBA00005417"/>
    </source>
</evidence>
<sequence length="257" mass="27710">MVESINGLQLEGIGHAYADHPVLNALSLSLPQGSFCALLGANGVGKSTLLKILSGSLEPLRGRVEHNGKLGFVPQEVHPALPLTALEMVLLGRSGQIGLLRAPGKADYVAAEAALHRVEAEHLTRRAFASLSGGERQLVLMARALATDADILLLDEPSAAMDWHNQALILRLLRDLADNGMTIVMSTHSPQHALEFASHTLLLFGAGEHTFGTPDQVMTEDALSRLYRLPVRRVAMDELPHQGTAVPIFSDLKTQEY</sequence>
<dbReference type="GO" id="GO:0016887">
    <property type="term" value="F:ATP hydrolysis activity"/>
    <property type="evidence" value="ECO:0007669"/>
    <property type="project" value="InterPro"/>
</dbReference>
<evidence type="ECO:0000256" key="2">
    <source>
        <dbReference type="ARBA" id="ARBA00022448"/>
    </source>
</evidence>
<evidence type="ECO:0000256" key="4">
    <source>
        <dbReference type="ARBA" id="ARBA00022840"/>
    </source>
</evidence>
<keyword evidence="3" id="KW-0547">Nucleotide-binding</keyword>
<dbReference type="Proteomes" id="UP000242469">
    <property type="component" value="Unassembled WGS sequence"/>
</dbReference>
<dbReference type="PANTHER" id="PTHR42734:SF6">
    <property type="entry name" value="MOLYBDATE IMPORT ATP-BINDING PROTEIN MOLC"/>
    <property type="match status" value="1"/>
</dbReference>
<dbReference type="GO" id="GO:0005524">
    <property type="term" value="F:ATP binding"/>
    <property type="evidence" value="ECO:0007669"/>
    <property type="project" value="UniProtKB-KW"/>
</dbReference>
<organism evidence="6 7">
    <name type="scientific">Marinobacterium iners DSM 11526</name>
    <dbReference type="NCBI Taxonomy" id="1122198"/>
    <lineage>
        <taxon>Bacteria</taxon>
        <taxon>Pseudomonadati</taxon>
        <taxon>Pseudomonadota</taxon>
        <taxon>Gammaproteobacteria</taxon>
        <taxon>Oceanospirillales</taxon>
        <taxon>Oceanospirillaceae</taxon>
        <taxon>Marinobacterium</taxon>
    </lineage>
</organism>
<proteinExistence type="inferred from homology"/>
<dbReference type="PROSITE" id="PS50893">
    <property type="entry name" value="ABC_TRANSPORTER_2"/>
    <property type="match status" value="1"/>
</dbReference>
<gene>
    <name evidence="6" type="ORF">SAMN02745729_101361</name>
</gene>
<evidence type="ECO:0000256" key="3">
    <source>
        <dbReference type="ARBA" id="ARBA00022741"/>
    </source>
</evidence>
<evidence type="ECO:0000313" key="7">
    <source>
        <dbReference type="Proteomes" id="UP000242469"/>
    </source>
</evidence>
<dbReference type="InterPro" id="IPR050153">
    <property type="entry name" value="Metal_Ion_Import_ABC"/>
</dbReference>
<keyword evidence="7" id="KW-1185">Reference proteome</keyword>
<protein>
    <submittedName>
        <fullName evidence="6">Iron complex transport system ATP-binding protein</fullName>
    </submittedName>
</protein>
<evidence type="ECO:0000313" key="6">
    <source>
        <dbReference type="EMBL" id="SEA06145.1"/>
    </source>
</evidence>
<dbReference type="InterPro" id="IPR017871">
    <property type="entry name" value="ABC_transporter-like_CS"/>
</dbReference>